<evidence type="ECO:0000313" key="3">
    <source>
        <dbReference type="Proteomes" id="UP000625711"/>
    </source>
</evidence>
<dbReference type="Proteomes" id="UP000625711">
    <property type="component" value="Unassembled WGS sequence"/>
</dbReference>
<evidence type="ECO:0000256" key="1">
    <source>
        <dbReference type="SAM" id="MobiDB-lite"/>
    </source>
</evidence>
<accession>A0A834MG65</accession>
<comment type="caution">
    <text evidence="2">The sequence shown here is derived from an EMBL/GenBank/DDBJ whole genome shotgun (WGS) entry which is preliminary data.</text>
</comment>
<evidence type="ECO:0000313" key="2">
    <source>
        <dbReference type="EMBL" id="KAF7282926.1"/>
    </source>
</evidence>
<reference evidence="2" key="1">
    <citation type="submission" date="2020-08" db="EMBL/GenBank/DDBJ databases">
        <title>Genome sequencing and assembly of the red palm weevil Rhynchophorus ferrugineus.</title>
        <authorList>
            <person name="Dias G.B."/>
            <person name="Bergman C.M."/>
            <person name="Manee M."/>
        </authorList>
    </citation>
    <scope>NUCLEOTIDE SEQUENCE</scope>
    <source>
        <strain evidence="2">AA-2017</strain>
        <tissue evidence="2">Whole larva</tissue>
    </source>
</reference>
<dbReference type="AlphaFoldDB" id="A0A834MG65"/>
<proteinExistence type="predicted"/>
<feature type="region of interest" description="Disordered" evidence="1">
    <location>
        <begin position="72"/>
        <end position="96"/>
    </location>
</feature>
<name>A0A834MG65_RHYFE</name>
<protein>
    <submittedName>
        <fullName evidence="2">Uncharacterized protein</fullName>
    </submittedName>
</protein>
<sequence length="96" mass="11013">MSTAEKKRLSCLEVRSFAGIMRKDIKILLPWNMRTERGGDKNARHRLLFHCFFGFGWRFCVSRNGTAAVATASRLPPPHPPLVQLNNGKNRMHHID</sequence>
<organism evidence="2 3">
    <name type="scientific">Rhynchophorus ferrugineus</name>
    <name type="common">Red palm weevil</name>
    <name type="synonym">Curculio ferrugineus</name>
    <dbReference type="NCBI Taxonomy" id="354439"/>
    <lineage>
        <taxon>Eukaryota</taxon>
        <taxon>Metazoa</taxon>
        <taxon>Ecdysozoa</taxon>
        <taxon>Arthropoda</taxon>
        <taxon>Hexapoda</taxon>
        <taxon>Insecta</taxon>
        <taxon>Pterygota</taxon>
        <taxon>Neoptera</taxon>
        <taxon>Endopterygota</taxon>
        <taxon>Coleoptera</taxon>
        <taxon>Polyphaga</taxon>
        <taxon>Cucujiformia</taxon>
        <taxon>Curculionidae</taxon>
        <taxon>Dryophthorinae</taxon>
        <taxon>Rhynchophorus</taxon>
    </lineage>
</organism>
<keyword evidence="3" id="KW-1185">Reference proteome</keyword>
<gene>
    <name evidence="2" type="ORF">GWI33_001783</name>
</gene>
<dbReference type="EMBL" id="JAACXV010000150">
    <property type="protein sequence ID" value="KAF7282926.1"/>
    <property type="molecule type" value="Genomic_DNA"/>
</dbReference>